<keyword evidence="9" id="KW-1185">Reference proteome</keyword>
<gene>
    <name evidence="8" type="ORF">N0V93_004020</name>
</gene>
<feature type="domain" description="G-protein coupled receptors family 2 profile 2" evidence="7">
    <location>
        <begin position="22"/>
        <end position="210"/>
    </location>
</feature>
<dbReference type="Pfam" id="PF00002">
    <property type="entry name" value="7tm_2"/>
    <property type="match status" value="1"/>
</dbReference>
<feature type="transmembrane region" description="Helical" evidence="6">
    <location>
        <begin position="56"/>
        <end position="76"/>
    </location>
</feature>
<dbReference type="EMBL" id="JAPEVB010000002">
    <property type="protein sequence ID" value="KAJ4394800.1"/>
    <property type="molecule type" value="Genomic_DNA"/>
</dbReference>
<feature type="transmembrane region" description="Helical" evidence="6">
    <location>
        <begin position="107"/>
        <end position="125"/>
    </location>
</feature>
<feature type="compositionally biased region" description="Low complexity" evidence="5">
    <location>
        <begin position="328"/>
        <end position="343"/>
    </location>
</feature>
<feature type="compositionally biased region" description="Basic and acidic residues" evidence="5">
    <location>
        <begin position="584"/>
        <end position="602"/>
    </location>
</feature>
<feature type="compositionally biased region" description="Polar residues" evidence="5">
    <location>
        <begin position="372"/>
        <end position="383"/>
    </location>
</feature>
<dbReference type="GO" id="GO:0007189">
    <property type="term" value="P:adenylate cyclase-activating G protein-coupled receptor signaling pathway"/>
    <property type="evidence" value="ECO:0007669"/>
    <property type="project" value="TreeGrafter"/>
</dbReference>
<dbReference type="InterPro" id="IPR000832">
    <property type="entry name" value="GPCR_2_secretin-like"/>
</dbReference>
<evidence type="ECO:0000256" key="1">
    <source>
        <dbReference type="ARBA" id="ARBA00004141"/>
    </source>
</evidence>
<organism evidence="8 9">
    <name type="scientific">Gnomoniopsis smithogilvyi</name>
    <dbReference type="NCBI Taxonomy" id="1191159"/>
    <lineage>
        <taxon>Eukaryota</taxon>
        <taxon>Fungi</taxon>
        <taxon>Dikarya</taxon>
        <taxon>Ascomycota</taxon>
        <taxon>Pezizomycotina</taxon>
        <taxon>Sordariomycetes</taxon>
        <taxon>Sordariomycetidae</taxon>
        <taxon>Diaporthales</taxon>
        <taxon>Gnomoniaceae</taxon>
        <taxon>Gnomoniopsis</taxon>
    </lineage>
</organism>
<dbReference type="Proteomes" id="UP001140453">
    <property type="component" value="Unassembled WGS sequence"/>
</dbReference>
<feature type="transmembrane region" description="Helical" evidence="6">
    <location>
        <begin position="476"/>
        <end position="495"/>
    </location>
</feature>
<dbReference type="PANTHER" id="PTHR23112">
    <property type="entry name" value="G PROTEIN-COUPLED RECEPTOR 157-RELATED"/>
    <property type="match status" value="1"/>
</dbReference>
<evidence type="ECO:0000256" key="2">
    <source>
        <dbReference type="ARBA" id="ARBA00022692"/>
    </source>
</evidence>
<evidence type="ECO:0000259" key="7">
    <source>
        <dbReference type="PROSITE" id="PS50261"/>
    </source>
</evidence>
<keyword evidence="2 6" id="KW-0812">Transmembrane</keyword>
<feature type="transmembrane region" description="Helical" evidence="6">
    <location>
        <begin position="183"/>
        <end position="206"/>
    </location>
</feature>
<dbReference type="SUPFAM" id="SSF81321">
    <property type="entry name" value="Family A G protein-coupled receptor-like"/>
    <property type="match status" value="1"/>
</dbReference>
<feature type="transmembrane region" description="Helical" evidence="6">
    <location>
        <begin position="515"/>
        <end position="534"/>
    </location>
</feature>
<comment type="subcellular location">
    <subcellularLocation>
        <location evidence="1">Membrane</location>
        <topology evidence="1">Multi-pass membrane protein</topology>
    </subcellularLocation>
</comment>
<dbReference type="PROSITE" id="PS50261">
    <property type="entry name" value="G_PROTEIN_RECEP_F2_4"/>
    <property type="match status" value="1"/>
</dbReference>
<protein>
    <recommendedName>
        <fullName evidence="7">G-protein coupled receptors family 2 profile 2 domain-containing protein</fullName>
    </recommendedName>
</protein>
<evidence type="ECO:0000256" key="5">
    <source>
        <dbReference type="SAM" id="MobiDB-lite"/>
    </source>
</evidence>
<feature type="transmembrane region" description="Helical" evidence="6">
    <location>
        <begin position="132"/>
        <end position="154"/>
    </location>
</feature>
<dbReference type="GO" id="GO:0005886">
    <property type="term" value="C:plasma membrane"/>
    <property type="evidence" value="ECO:0007669"/>
    <property type="project" value="TreeGrafter"/>
</dbReference>
<dbReference type="OrthoDB" id="18453at2759"/>
<feature type="region of interest" description="Disordered" evidence="5">
    <location>
        <begin position="564"/>
        <end position="639"/>
    </location>
</feature>
<dbReference type="GO" id="GO:0007166">
    <property type="term" value="P:cell surface receptor signaling pathway"/>
    <property type="evidence" value="ECO:0007669"/>
    <property type="project" value="InterPro"/>
</dbReference>
<dbReference type="InterPro" id="IPR017981">
    <property type="entry name" value="GPCR_2-like_7TM"/>
</dbReference>
<comment type="caution">
    <text evidence="8">The sequence shown here is derived from an EMBL/GenBank/DDBJ whole genome shotgun (WGS) entry which is preliminary data.</text>
</comment>
<feature type="region of interest" description="Disordered" evidence="5">
    <location>
        <begin position="274"/>
        <end position="453"/>
    </location>
</feature>
<keyword evidence="4 6" id="KW-0472">Membrane</keyword>
<dbReference type="AlphaFoldDB" id="A0A9W8YXR4"/>
<dbReference type="Gene3D" id="1.20.1070.10">
    <property type="entry name" value="Rhodopsin 7-helix transmembrane proteins"/>
    <property type="match status" value="1"/>
</dbReference>
<accession>A0A9W8YXR4</accession>
<dbReference type="PANTHER" id="PTHR23112:SF0">
    <property type="entry name" value="TRANSMEMBRANE PROTEIN 116"/>
    <property type="match status" value="1"/>
</dbReference>
<sequence length="639" mass="70191">MDVPLAEDREFAMLEPAQISVLNAVERMGATLSLFGITMIFITFAFFKRLRTIPNTFIFFASIANIGACVACLIGYDGITALHRDVNSPLCQAQGFIFEWFMQSDPWWSFAMAINVYMVFFMSFNPATFRHYLWAYCLICYGLPAIPAFVFLLIHVENGPIYGDAVLWCWIGSQWNALRIYSYYLPIWVCSVLSAVIYFAVGYHVFHQRNQLRNLSLSTQGKDLAGDSTDVRDSAEKNLTNHAGPHYYGSVTTEIQVTSAAIPVPLPAYTNPFETSPKMDYTKPAHRPNDGPPVLRINTDDPTHTTGMSAPDPSTAFSPMHTHNYPWSAEASTAADTSTNDSTVGTLGNSTSSPISSPSSPPVPRSFENACHSFNTSQYTSISAEPASKPAEDRGPSPTRLLTASSKRSPTSGGDSELPPTVQPHSHTKRGSDETATSSSGAHSGGSGSGNFFRRMSSSTRRFGARLKHMDPVKLAYLRTSFVFAISILVTWTPSSINRVYTLIYPDKASYGLNIAAAVVLPLQGVWNAVIYFTTSWKIFREEMEATRTGRRLLTLLKLGGRSAETGTRQSGGSFALGTSVRTPRSEMGRNKRLEGESRDGEGVEGVEMRSPMSSPKPRGSIARMSTMRVTQKQLDDFA</sequence>
<evidence type="ECO:0000313" key="9">
    <source>
        <dbReference type="Proteomes" id="UP001140453"/>
    </source>
</evidence>
<reference evidence="8" key="1">
    <citation type="submission" date="2022-10" db="EMBL/GenBank/DDBJ databases">
        <title>Tapping the CABI collections for fungal endophytes: first genome assemblies for Collariella, Neodidymelliopsis, Ascochyta clinopodiicola, Didymella pomorum, Didymosphaeria variabile, Neocosmospora piperis and Neocucurbitaria cava.</title>
        <authorList>
            <person name="Hill R."/>
        </authorList>
    </citation>
    <scope>NUCLEOTIDE SEQUENCE</scope>
    <source>
        <strain evidence="8">IMI 355082</strain>
    </source>
</reference>
<evidence type="ECO:0000256" key="6">
    <source>
        <dbReference type="SAM" id="Phobius"/>
    </source>
</evidence>
<feature type="compositionally biased region" description="Basic and acidic residues" evidence="5">
    <location>
        <begin position="280"/>
        <end position="289"/>
    </location>
</feature>
<evidence type="ECO:0000256" key="3">
    <source>
        <dbReference type="ARBA" id="ARBA00022989"/>
    </source>
</evidence>
<evidence type="ECO:0000313" key="8">
    <source>
        <dbReference type="EMBL" id="KAJ4394800.1"/>
    </source>
</evidence>
<keyword evidence="3 6" id="KW-1133">Transmembrane helix</keyword>
<proteinExistence type="predicted"/>
<evidence type="ECO:0000256" key="4">
    <source>
        <dbReference type="ARBA" id="ARBA00023136"/>
    </source>
</evidence>
<feature type="compositionally biased region" description="Polar residues" evidence="5">
    <location>
        <begin position="400"/>
        <end position="414"/>
    </location>
</feature>
<dbReference type="GO" id="GO:0004930">
    <property type="term" value="F:G protein-coupled receptor activity"/>
    <property type="evidence" value="ECO:0007669"/>
    <property type="project" value="InterPro"/>
</dbReference>
<name>A0A9W8YXR4_9PEZI</name>
<feature type="transmembrane region" description="Helical" evidence="6">
    <location>
        <begin position="28"/>
        <end position="47"/>
    </location>
</feature>